<dbReference type="OrthoDB" id="9766455at2"/>
<evidence type="ECO:0000256" key="6">
    <source>
        <dbReference type="ARBA" id="ARBA00023136"/>
    </source>
</evidence>
<feature type="transmembrane region" description="Helical" evidence="7">
    <location>
        <begin position="25"/>
        <end position="46"/>
    </location>
</feature>
<evidence type="ECO:0000313" key="11">
    <source>
        <dbReference type="EMBL" id="QED27382.1"/>
    </source>
</evidence>
<dbReference type="RefSeq" id="WP_146959067.1">
    <property type="nucleotide sequence ID" value="NZ_CP042467.1"/>
</dbReference>
<dbReference type="KEGG" id="bbae:FRD01_09045"/>
<feature type="transmembrane region" description="Helical" evidence="7">
    <location>
        <begin position="138"/>
        <end position="161"/>
    </location>
</feature>
<feature type="transmembrane region" description="Helical" evidence="7">
    <location>
        <begin position="295"/>
        <end position="314"/>
    </location>
</feature>
<dbReference type="GO" id="GO:0005337">
    <property type="term" value="F:nucleoside transmembrane transporter activity"/>
    <property type="evidence" value="ECO:0007669"/>
    <property type="project" value="InterPro"/>
</dbReference>
<feature type="transmembrane region" description="Helical" evidence="7">
    <location>
        <begin position="261"/>
        <end position="283"/>
    </location>
</feature>
<dbReference type="EMBL" id="CP042467">
    <property type="protein sequence ID" value="QED27382.1"/>
    <property type="molecule type" value="Genomic_DNA"/>
</dbReference>
<feature type="transmembrane region" description="Helical" evidence="7">
    <location>
        <begin position="207"/>
        <end position="226"/>
    </location>
</feature>
<feature type="transmembrane region" description="Helical" evidence="7">
    <location>
        <begin position="173"/>
        <end position="195"/>
    </location>
</feature>
<evidence type="ECO:0000259" key="8">
    <source>
        <dbReference type="Pfam" id="PF01773"/>
    </source>
</evidence>
<feature type="transmembrane region" description="Helical" evidence="7">
    <location>
        <begin position="97"/>
        <end position="118"/>
    </location>
</feature>
<sequence>MFQSLLGILVFPVLAWVLGSRSKQVSWRLALGALGLQIGLAILFVFTPGLRDLLAALNSVVLTLDQSTTKAAGFMFGYLAGAALPFEEISPGGSFIVAFRVLPLIMVVSAISAVLFHWGVLQRVVAGFAWLLKRVMGISGPLGFSASSTLFLGIIEAPLIVKPYLQKMRSSELLALMTCAMATVAGTVMVLYASVLEPVLPNAMGHILVASAVSIPAALLMAHLHLPGEIGAESEEKMEIKVESQSTMDALMRGTREGLEMCLQIAATIIVLFALVHFFNAGLGLLPGELTLERMVAWVFAPIVWLMGIPAKEVMVAAELMGTKTVLNEFVAYLNFASTSGAGLSETSRVIMVYAMCGFANLGSLGILVGGLDAIIPERRKEVAALSFRAILTGTLATCSTGALIGVLAHAGLVSL</sequence>
<evidence type="ECO:0000256" key="4">
    <source>
        <dbReference type="ARBA" id="ARBA00022692"/>
    </source>
</evidence>
<accession>A0A5B8XNE8</accession>
<evidence type="ECO:0000256" key="3">
    <source>
        <dbReference type="ARBA" id="ARBA00022475"/>
    </source>
</evidence>
<feature type="domain" description="Concentrative nucleoside transporter N-terminal" evidence="8">
    <location>
        <begin position="6"/>
        <end position="79"/>
    </location>
</feature>
<organism evidence="11 12">
    <name type="scientific">Microvenator marinus</name>
    <dbReference type="NCBI Taxonomy" id="2600177"/>
    <lineage>
        <taxon>Bacteria</taxon>
        <taxon>Deltaproteobacteria</taxon>
        <taxon>Bradymonadales</taxon>
        <taxon>Microvenatoraceae</taxon>
        <taxon>Microvenator</taxon>
    </lineage>
</organism>
<dbReference type="PANTHER" id="PTHR10590:SF4">
    <property type="entry name" value="SOLUTE CARRIER FAMILY 28 MEMBER 3"/>
    <property type="match status" value="1"/>
</dbReference>
<dbReference type="GO" id="GO:0015293">
    <property type="term" value="F:symporter activity"/>
    <property type="evidence" value="ECO:0007669"/>
    <property type="project" value="TreeGrafter"/>
</dbReference>
<comment type="similarity">
    <text evidence="2">Belongs to the concentrative nucleoside transporter (CNT) (TC 2.A.41) family.</text>
</comment>
<feature type="domain" description="Nucleoside transporter/FeoB GTPase Gate" evidence="10">
    <location>
        <begin position="98"/>
        <end position="196"/>
    </location>
</feature>
<dbReference type="Pfam" id="PF01773">
    <property type="entry name" value="Nucleos_tra2_N"/>
    <property type="match status" value="1"/>
</dbReference>
<feature type="transmembrane region" description="Helical" evidence="7">
    <location>
        <begin position="351"/>
        <end position="376"/>
    </location>
</feature>
<name>A0A5B8XNE8_9DELT</name>
<dbReference type="InterPro" id="IPR011657">
    <property type="entry name" value="CNT_C_dom"/>
</dbReference>
<keyword evidence="12" id="KW-1185">Reference proteome</keyword>
<dbReference type="Pfam" id="PF07662">
    <property type="entry name" value="Nucleos_tra2_C"/>
    <property type="match status" value="1"/>
</dbReference>
<feature type="transmembrane region" description="Helical" evidence="7">
    <location>
        <begin position="388"/>
        <end position="413"/>
    </location>
</feature>
<dbReference type="InterPro" id="IPR011642">
    <property type="entry name" value="Gate_dom"/>
</dbReference>
<evidence type="ECO:0000256" key="1">
    <source>
        <dbReference type="ARBA" id="ARBA00004651"/>
    </source>
</evidence>
<dbReference type="AlphaFoldDB" id="A0A5B8XNE8"/>
<keyword evidence="6 7" id="KW-0472">Membrane</keyword>
<gene>
    <name evidence="11" type="ORF">FRD01_09045</name>
</gene>
<evidence type="ECO:0000259" key="10">
    <source>
        <dbReference type="Pfam" id="PF07670"/>
    </source>
</evidence>
<evidence type="ECO:0000259" key="9">
    <source>
        <dbReference type="Pfam" id="PF07662"/>
    </source>
</evidence>
<comment type="subcellular location">
    <subcellularLocation>
        <location evidence="1">Cell membrane</location>
        <topology evidence="1">Multi-pass membrane protein</topology>
    </subcellularLocation>
</comment>
<dbReference type="InterPro" id="IPR008276">
    <property type="entry name" value="C_nuclsd_transpt"/>
</dbReference>
<dbReference type="Pfam" id="PF07670">
    <property type="entry name" value="Gate"/>
    <property type="match status" value="1"/>
</dbReference>
<dbReference type="InterPro" id="IPR002668">
    <property type="entry name" value="CNT_N_dom"/>
</dbReference>
<evidence type="ECO:0000256" key="7">
    <source>
        <dbReference type="SAM" id="Phobius"/>
    </source>
</evidence>
<feature type="domain" description="Concentrative nucleoside transporter C-terminal" evidence="9">
    <location>
        <begin position="206"/>
        <end position="406"/>
    </location>
</feature>
<evidence type="ECO:0000256" key="5">
    <source>
        <dbReference type="ARBA" id="ARBA00022989"/>
    </source>
</evidence>
<evidence type="ECO:0000256" key="2">
    <source>
        <dbReference type="ARBA" id="ARBA00009033"/>
    </source>
</evidence>
<dbReference type="PANTHER" id="PTHR10590">
    <property type="entry name" value="SODIUM/NUCLEOSIDE COTRANSPORTER"/>
    <property type="match status" value="1"/>
</dbReference>
<reference evidence="11 12" key="1">
    <citation type="submission" date="2019-08" db="EMBL/GenBank/DDBJ databases">
        <authorList>
            <person name="Liang Q."/>
        </authorList>
    </citation>
    <scope>NUCLEOTIDE SEQUENCE [LARGE SCALE GENOMIC DNA]</scope>
    <source>
        <strain evidence="11 12">V1718</strain>
    </source>
</reference>
<evidence type="ECO:0000313" key="12">
    <source>
        <dbReference type="Proteomes" id="UP000321595"/>
    </source>
</evidence>
<keyword evidence="3" id="KW-1003">Cell membrane</keyword>
<dbReference type="GO" id="GO:0005886">
    <property type="term" value="C:plasma membrane"/>
    <property type="evidence" value="ECO:0007669"/>
    <property type="project" value="UniProtKB-SubCell"/>
</dbReference>
<keyword evidence="4 7" id="KW-0812">Transmembrane</keyword>
<keyword evidence="5 7" id="KW-1133">Transmembrane helix</keyword>
<protein>
    <submittedName>
        <fullName evidence="11">Nucleoside:proton symporter</fullName>
    </submittedName>
</protein>
<proteinExistence type="inferred from homology"/>
<dbReference type="Proteomes" id="UP000321595">
    <property type="component" value="Chromosome"/>
</dbReference>